<dbReference type="Pfam" id="PF11707">
    <property type="entry name" value="Npa1"/>
    <property type="match status" value="1"/>
</dbReference>
<feature type="domain" description="URB1 N-terminal" evidence="1">
    <location>
        <begin position="48"/>
        <end position="367"/>
    </location>
</feature>
<evidence type="ECO:0000259" key="2">
    <source>
        <dbReference type="Pfam" id="PF16201"/>
    </source>
</evidence>
<proteinExistence type="predicted"/>
<dbReference type="InterPro" id="IPR039844">
    <property type="entry name" value="URB1"/>
</dbReference>
<evidence type="ECO:0000259" key="1">
    <source>
        <dbReference type="Pfam" id="PF11707"/>
    </source>
</evidence>
<dbReference type="PANTHER" id="PTHR13500:SF0">
    <property type="entry name" value="NUCLEOLAR PRE-RIBOSOMAL-ASSOCIATED PROTEIN 1"/>
    <property type="match status" value="1"/>
</dbReference>
<dbReference type="Proteomes" id="UP001445076">
    <property type="component" value="Unassembled WGS sequence"/>
</dbReference>
<dbReference type="EMBL" id="JARKIK010000021">
    <property type="protein sequence ID" value="KAK8744671.1"/>
    <property type="molecule type" value="Genomic_DNA"/>
</dbReference>
<dbReference type="GO" id="GO:0005730">
    <property type="term" value="C:nucleolus"/>
    <property type="evidence" value="ECO:0007669"/>
    <property type="project" value="TreeGrafter"/>
</dbReference>
<dbReference type="Pfam" id="PF16201">
    <property type="entry name" value="NopRA1"/>
    <property type="match status" value="1"/>
</dbReference>
<dbReference type="InterPro" id="IPR032436">
    <property type="entry name" value="URB1_C"/>
</dbReference>
<protein>
    <recommendedName>
        <fullName evidence="5">Nucleolar pre-ribosomal-associated protein 1</fullName>
    </recommendedName>
</protein>
<sequence length="1982" mass="225481">MNVSSFIENLKGDDPIAELEIFNTYIEENKTATDVIYKFLHATKNCEEILDLLTVKQDAAELAAIFTALSHILLNIAGELSEFNSIGLHITQQILHNHDASMYKLLGPSNSDKNSKTVLRCLTGIVMLGGEAANKVLLTVDWKRVNISHVVNRQSLQDIRDVRAWCIYLFLAFLNVPDDPHCVLKFLKKKDLLSAIFPGLVWDPCERVINVLKVLQEKVLLNPNVSKTLKMNIFTPITSKPLLDLYDWMGPIGKMAEGNSVLEMDIQIVEDIQRERSQIKDMLQKFLLTLYSAKYGIVFTGNLQYGENNPNNMHIFNAVSMMKTPWENPEGRELISCVLGTCPDLLMTYLLSIKDVFSPSPTQAYINLVDMLVQIIEHQKPWKNMNTKGLEGVLALLLPQPLDHQLLQSLVESCYKTLRHSGLKLVLAILSKTKETIENILKNKSLSQQVKQQTQRELIEAVFKIQMTVDSIIHCWNIATGQEVPDIQTDENRMIQSETADPVPAIIELLTIVKVLTYYSELLPNQTLHKAINPLEMLQTARVLPCEDVNCVTNVKAKLELQVLCLGFLECSIYSEDLPTDSSLSMDGQIKQMDKDAIYQLICMYAQSKEEFVVNENESVMLSVADKCLDILSNFLVKVGLSFHYNSDIKIWLRCISSTGIVKLSIFLTQIIQKTVSSLSHYTDLLVELGTKHHLNTNNLGQIYSFMRELEAVEVVDNEDIAAHSISPPFSRLILAAVDLLGSYPDSEYIQYFSSVINDYLHSMSDPGFIADILLQNENILTSDLQDYLRCLFKEPKYRKDKYSSSIECVEKAGLSEILKYMFMSHNWSYVESLLLKGNKFKELMAKTDIDLIVSQLLLYLYLDSNTEKSGTKIVKKYIYIIKHMSTVLENDGAEQVIQIVLEHPYILANYKPFSSKKSPVTELAQEFIKLALEEHFKLAPKSCLYFEKIVKDIKIEVANVDTSVDFWNPLAPFILSKKSLVSYEAIEKLLVICLEAPSQTCSLDTLILELINLLIKSTSAKRKCATQSVQLMLARFLDWSKSSSHTATQERILKDLEKLLTLTLKVDVAFHLSPDEMKCLASAQPPCAALCCHLVRLHPPHGVVLAKYLKRHRTILPAQASLLAMLLEKEECLSTAEAALAKVADVIKMWALDMDGDDDDDDDTTGKLLALALKKGMIDENCMSKICCQLYEKVITKRQSPPKLLALIPVFYKLSEVGPILPKFDLPEEHIALLHICLKYIQSTYQKELRNTSQLMNVSKIINKILPKLDEHSLRSTLATNKLWPSFVKQVLRIGLGDQNLGPQLLHILSLLCEVLYKKESQRKLNEEKNILPVTTLYQLIIAHTQYLPLMFNKAKIWGRLKEQVIALQQTLVECEECVCREYHIPILLGAYEASMSAVDQRILKLLYTYERKGYMYSCQPVLWSDAAIAHFGVESSGFCLFKEPSPEQILGLLDMERLMQTCYTFDTRLSLEPIDVQKEDPSVYDMRFLIPLMLYLAEKNMPEIDYAEYGAVAIGFIAMTSHQRDVWGAGAAILRCMVEKMEKSSHQRLKLPWMWLVGVVSYALEGKQRRLPALTTHFLIRASQLLSQPRHPMYQPVLNYLFLKPAFKLYYVPELFEFFSSAHVQHNREHRSFLLTTLATGIRQILDYSICQRTFTSTLVISMLQAPSVDTKLRVQALEVIEAMVCIPLGAVELTANQNLLTVLPLVVLPGHTVIHKLDALRETASSIPILAAAVVKVLSALWSTLMHSITREDYSDKNHIDKPEDTVLESEDKVDKKRKFNETFPDYRKKSKKESIYFDSDTLKSSSEVLYTELNSETISSKTLEPRKKRLPSLFVHEFINCLTLLVPTILEYASPAVTGKHLWLIAQSVQYVDTVIEYSSKTRKLCAVAMAPEVIKQQIYDQINWDLLYNRLQEHLSSEDEVRLLGSKVKDMWNKWQSEPLNQHLQKEERTAAAEENREEEHQYLKQSVLTLLSTLGK</sequence>
<name>A0AAW0XJP5_CHEQU</name>
<evidence type="ECO:0008006" key="5">
    <source>
        <dbReference type="Google" id="ProtNLM"/>
    </source>
</evidence>
<dbReference type="GO" id="GO:0000466">
    <property type="term" value="P:maturation of 5.8S rRNA from tricistronic rRNA transcript (SSU-rRNA, 5.8S rRNA, LSU-rRNA)"/>
    <property type="evidence" value="ECO:0007669"/>
    <property type="project" value="TreeGrafter"/>
</dbReference>
<dbReference type="GO" id="GO:0000463">
    <property type="term" value="P:maturation of LSU-rRNA from tricistronic rRNA transcript (SSU-rRNA, 5.8S rRNA, LSU-rRNA)"/>
    <property type="evidence" value="ECO:0007669"/>
    <property type="project" value="TreeGrafter"/>
</dbReference>
<evidence type="ECO:0000313" key="4">
    <source>
        <dbReference type="Proteomes" id="UP001445076"/>
    </source>
</evidence>
<accession>A0AAW0XJP5</accession>
<gene>
    <name evidence="3" type="ORF">OTU49_000560</name>
</gene>
<keyword evidence="4" id="KW-1185">Reference proteome</keyword>
<comment type="caution">
    <text evidence="3">The sequence shown here is derived from an EMBL/GenBank/DDBJ whole genome shotgun (WGS) entry which is preliminary data.</text>
</comment>
<organism evidence="3 4">
    <name type="scientific">Cherax quadricarinatus</name>
    <name type="common">Australian red claw crayfish</name>
    <dbReference type="NCBI Taxonomy" id="27406"/>
    <lineage>
        <taxon>Eukaryota</taxon>
        <taxon>Metazoa</taxon>
        <taxon>Ecdysozoa</taxon>
        <taxon>Arthropoda</taxon>
        <taxon>Crustacea</taxon>
        <taxon>Multicrustacea</taxon>
        <taxon>Malacostraca</taxon>
        <taxon>Eumalacostraca</taxon>
        <taxon>Eucarida</taxon>
        <taxon>Decapoda</taxon>
        <taxon>Pleocyemata</taxon>
        <taxon>Astacidea</taxon>
        <taxon>Parastacoidea</taxon>
        <taxon>Parastacidae</taxon>
        <taxon>Cherax</taxon>
    </lineage>
</organism>
<dbReference type="PANTHER" id="PTHR13500">
    <property type="entry name" value="NUCLEOLAR PRERIBOSOMAL-ASSOCIATED PROTEIN 1"/>
    <property type="match status" value="1"/>
</dbReference>
<feature type="domain" description="URB1 C-terminal" evidence="2">
    <location>
        <begin position="1518"/>
        <end position="1704"/>
    </location>
</feature>
<reference evidence="3 4" key="1">
    <citation type="journal article" date="2024" name="BMC Genomics">
        <title>Genome assembly of redclaw crayfish (Cherax quadricarinatus) provides insights into its immune adaptation and hypoxia tolerance.</title>
        <authorList>
            <person name="Liu Z."/>
            <person name="Zheng J."/>
            <person name="Li H."/>
            <person name="Fang K."/>
            <person name="Wang S."/>
            <person name="He J."/>
            <person name="Zhou D."/>
            <person name="Weng S."/>
            <person name="Chi M."/>
            <person name="Gu Z."/>
            <person name="He J."/>
            <person name="Li F."/>
            <person name="Wang M."/>
        </authorList>
    </citation>
    <scope>NUCLEOTIDE SEQUENCE [LARGE SCALE GENOMIC DNA]</scope>
    <source>
        <strain evidence="3">ZL_2023a</strain>
    </source>
</reference>
<evidence type="ECO:0000313" key="3">
    <source>
        <dbReference type="EMBL" id="KAK8744671.1"/>
    </source>
</evidence>
<dbReference type="InterPro" id="IPR021714">
    <property type="entry name" value="URB1_N"/>
</dbReference>